<reference evidence="2 3" key="1">
    <citation type="journal article" date="2015" name="Nature">
        <title>rRNA introns, odd ribosomes, and small enigmatic genomes across a large radiation of phyla.</title>
        <authorList>
            <person name="Brown C.T."/>
            <person name="Hug L.A."/>
            <person name="Thomas B.C."/>
            <person name="Sharon I."/>
            <person name="Castelle C.J."/>
            <person name="Singh A."/>
            <person name="Wilkins M.J."/>
            <person name="Williams K.H."/>
            <person name="Banfield J.F."/>
        </authorList>
    </citation>
    <scope>NUCLEOTIDE SEQUENCE [LARGE SCALE GENOMIC DNA]</scope>
</reference>
<gene>
    <name evidence="2" type="ORF">UU29_C0008G0040</name>
</gene>
<evidence type="ECO:0000313" key="2">
    <source>
        <dbReference type="EMBL" id="KKR82931.1"/>
    </source>
</evidence>
<comment type="caution">
    <text evidence="2">The sequence shown here is derived from an EMBL/GenBank/DDBJ whole genome shotgun (WGS) entry which is preliminary data.</text>
</comment>
<dbReference type="InterPro" id="IPR051540">
    <property type="entry name" value="S-2-haloacid_dehalogenase"/>
</dbReference>
<dbReference type="InterPro" id="IPR006328">
    <property type="entry name" value="2-HAD"/>
</dbReference>
<dbReference type="EMBL" id="LCAB01000008">
    <property type="protein sequence ID" value="KKR82931.1"/>
    <property type="molecule type" value="Genomic_DNA"/>
</dbReference>
<dbReference type="AlphaFoldDB" id="A0A0G0U6U9"/>
<dbReference type="PANTHER" id="PTHR43316">
    <property type="entry name" value="HYDROLASE, HALOACID DELAHOGENASE-RELATED"/>
    <property type="match status" value="1"/>
</dbReference>
<dbReference type="NCBIfam" id="TIGR01428">
    <property type="entry name" value="HAD_type_II"/>
    <property type="match status" value="1"/>
</dbReference>
<dbReference type="NCBIfam" id="TIGR01493">
    <property type="entry name" value="HAD-SF-IA-v2"/>
    <property type="match status" value="1"/>
</dbReference>
<dbReference type="Pfam" id="PF13419">
    <property type="entry name" value="HAD_2"/>
    <property type="match status" value="1"/>
</dbReference>
<dbReference type="InterPro" id="IPR006439">
    <property type="entry name" value="HAD-SF_hydro_IA"/>
</dbReference>
<dbReference type="NCBIfam" id="TIGR01549">
    <property type="entry name" value="HAD-SF-IA-v1"/>
    <property type="match status" value="1"/>
</dbReference>
<dbReference type="SUPFAM" id="SSF56784">
    <property type="entry name" value="HAD-like"/>
    <property type="match status" value="1"/>
</dbReference>
<dbReference type="Proteomes" id="UP000034601">
    <property type="component" value="Unassembled WGS sequence"/>
</dbReference>
<accession>A0A0G0U6U9</accession>
<dbReference type="InterPro" id="IPR036412">
    <property type="entry name" value="HAD-like_sf"/>
</dbReference>
<keyword evidence="1" id="KW-0378">Hydrolase</keyword>
<organism evidence="2 3">
    <name type="scientific">Candidatus Daviesbacteria bacterium GW2011_GWA2_40_9</name>
    <dbReference type="NCBI Taxonomy" id="1618424"/>
    <lineage>
        <taxon>Bacteria</taxon>
        <taxon>Candidatus Daviesiibacteriota</taxon>
    </lineage>
</organism>
<dbReference type="GO" id="GO:0019120">
    <property type="term" value="F:hydrolase activity, acting on acid halide bonds, in C-halide compounds"/>
    <property type="evidence" value="ECO:0007669"/>
    <property type="project" value="InterPro"/>
</dbReference>
<dbReference type="InterPro" id="IPR023214">
    <property type="entry name" value="HAD_sf"/>
</dbReference>
<dbReference type="CDD" id="cd02588">
    <property type="entry name" value="HAD_L2-DEX"/>
    <property type="match status" value="1"/>
</dbReference>
<dbReference type="InterPro" id="IPR041492">
    <property type="entry name" value="HAD_2"/>
</dbReference>
<dbReference type="SFLD" id="SFLDG01129">
    <property type="entry name" value="C1.5:_HAD__Beta-PGM__Phosphata"/>
    <property type="match status" value="1"/>
</dbReference>
<dbReference type="Gene3D" id="1.10.150.750">
    <property type="match status" value="1"/>
</dbReference>
<sequence>MFKGKKYITFDCYGTLIDWGGGIREALRKLSEKNGLDLDLTNISDKYIKVELEVEAEQYRKYHEVLQLSAKKLLKQMGFDISDKGALEFADSIYNWQPFPETHDVLAELKQKGYKLIILSNIDNEIIKRSIELMGIEFDVVVTAEEVGSYKPSHGHWQEMLRRFKAKKEEVLHVAASYIHDIIPAKEQGFDAIWINRNNEEPTREIRPDIEFKDLRPLPKSLP</sequence>
<proteinExistence type="predicted"/>
<name>A0A0G0U6U9_9BACT</name>
<evidence type="ECO:0000313" key="3">
    <source>
        <dbReference type="Proteomes" id="UP000034601"/>
    </source>
</evidence>
<dbReference type="Gene3D" id="3.40.50.1000">
    <property type="entry name" value="HAD superfamily/HAD-like"/>
    <property type="match status" value="1"/>
</dbReference>
<dbReference type="PANTHER" id="PTHR43316:SF9">
    <property type="entry name" value="ACID DEHALOGENASE, PUTATIVE (AFU_ORTHOLOGUE AFUA_6G14460)-RELATED"/>
    <property type="match status" value="1"/>
</dbReference>
<dbReference type="SFLD" id="SFLDS00003">
    <property type="entry name" value="Haloacid_Dehalogenase"/>
    <property type="match status" value="1"/>
</dbReference>
<dbReference type="PRINTS" id="PR00413">
    <property type="entry name" value="HADHALOGNASE"/>
</dbReference>
<evidence type="ECO:0000256" key="1">
    <source>
        <dbReference type="ARBA" id="ARBA00022801"/>
    </source>
</evidence>
<protein>
    <submittedName>
        <fullName evidence="2">Haloacid dehalogenase, type II</fullName>
    </submittedName>
</protein>